<feature type="chain" id="PRO_5045719072" evidence="1">
    <location>
        <begin position="20"/>
        <end position="250"/>
    </location>
</feature>
<gene>
    <name evidence="2" type="ORF">LG219_13665</name>
</gene>
<dbReference type="Proteomes" id="UP001198034">
    <property type="component" value="Unassembled WGS sequence"/>
</dbReference>
<dbReference type="PANTHER" id="PTHR35936:SF25">
    <property type="entry name" value="ABC TRANSPORTER SUBSTRATE-BINDING PROTEIN"/>
    <property type="match status" value="1"/>
</dbReference>
<name>A0ABS8BNK6_9NEIS</name>
<organism evidence="2 3">
    <name type="scientific">Deefgea salmonis</name>
    <dbReference type="NCBI Taxonomy" id="2875502"/>
    <lineage>
        <taxon>Bacteria</taxon>
        <taxon>Pseudomonadati</taxon>
        <taxon>Pseudomonadota</taxon>
        <taxon>Betaproteobacteria</taxon>
        <taxon>Neisseriales</taxon>
        <taxon>Chitinibacteraceae</taxon>
        <taxon>Deefgea</taxon>
    </lineage>
</organism>
<feature type="signal peptide" evidence="1">
    <location>
        <begin position="1"/>
        <end position="19"/>
    </location>
</feature>
<evidence type="ECO:0000313" key="3">
    <source>
        <dbReference type="Proteomes" id="UP001198034"/>
    </source>
</evidence>
<dbReference type="EMBL" id="JAJAWG010000012">
    <property type="protein sequence ID" value="MCB5197310.1"/>
    <property type="molecule type" value="Genomic_DNA"/>
</dbReference>
<evidence type="ECO:0000313" key="2">
    <source>
        <dbReference type="EMBL" id="MCB5197310.1"/>
    </source>
</evidence>
<dbReference type="RefSeq" id="WP_226765011.1">
    <property type="nucleotide sequence ID" value="NZ_JAJAWG010000012.1"/>
</dbReference>
<protein>
    <submittedName>
        <fullName evidence="2">Transporter substrate-binding domain-containing protein</fullName>
    </submittedName>
</protein>
<keyword evidence="1" id="KW-0732">Signal</keyword>
<keyword evidence="3" id="KW-1185">Reference proteome</keyword>
<accession>A0ABS8BNK6</accession>
<reference evidence="2 3" key="1">
    <citation type="submission" date="2021-10" db="EMBL/GenBank/DDBJ databases">
        <authorList>
            <person name="Chen M."/>
        </authorList>
    </citation>
    <scope>NUCLEOTIDE SEQUENCE [LARGE SCALE GENOMIC DNA]</scope>
    <source>
        <strain evidence="2 3">H3-26</strain>
    </source>
</reference>
<comment type="caution">
    <text evidence="2">The sequence shown here is derived from an EMBL/GenBank/DDBJ whole genome shotgun (WGS) entry which is preliminary data.</text>
</comment>
<proteinExistence type="predicted"/>
<dbReference type="PANTHER" id="PTHR35936">
    <property type="entry name" value="MEMBRANE-BOUND LYTIC MUREIN TRANSGLYCOSYLASE F"/>
    <property type="match status" value="1"/>
</dbReference>
<sequence length="250" mass="27411">MMRLILGMLLASLSLNCAAQKLRLLAAEYPPYTSQALPKQGALIEVAKKTLAPHYQLEIVFVPWARALNEMKARRADGIIGVWPNSYVDTGFRASSPIFISKLGFYVPTAQHVAWLNLTQLQGQVAGGVRNYGYPTALYKTGVHIDVANDDQSNLKKLAAGRIAFAILEKAVGEYLLSQPDLVAIAPKVSWQEPAFSEQALSIAFAPQDKVPLAVFERGLRQLQHSGELKQIAARYRVDLPSRTAMLAAP</sequence>
<dbReference type="SUPFAM" id="SSF53850">
    <property type="entry name" value="Periplasmic binding protein-like II"/>
    <property type="match status" value="1"/>
</dbReference>
<dbReference type="Gene3D" id="3.40.190.10">
    <property type="entry name" value="Periplasmic binding protein-like II"/>
    <property type="match status" value="2"/>
</dbReference>
<evidence type="ECO:0000256" key="1">
    <source>
        <dbReference type="SAM" id="SignalP"/>
    </source>
</evidence>